<dbReference type="AlphaFoldDB" id="A0A4Z2IPK5"/>
<sequence>MCLSLSRSASLMKGILSLSLRSFHRFPSLLEISALCMSGDCSMIFLLSIWDHTMNAFMGLLMWPLGVLHHAGFAGFSPTVEAGERGEAAGSSRVVAEHSLCSCGRRLSATLCARALTKGSQVACREQGGRGLRSRISDTLWNNTMFNS</sequence>
<organism evidence="1 2">
    <name type="scientific">Liparis tanakae</name>
    <name type="common">Tanaka's snailfish</name>
    <dbReference type="NCBI Taxonomy" id="230148"/>
    <lineage>
        <taxon>Eukaryota</taxon>
        <taxon>Metazoa</taxon>
        <taxon>Chordata</taxon>
        <taxon>Craniata</taxon>
        <taxon>Vertebrata</taxon>
        <taxon>Euteleostomi</taxon>
        <taxon>Actinopterygii</taxon>
        <taxon>Neopterygii</taxon>
        <taxon>Teleostei</taxon>
        <taxon>Neoteleostei</taxon>
        <taxon>Acanthomorphata</taxon>
        <taxon>Eupercaria</taxon>
        <taxon>Perciformes</taxon>
        <taxon>Cottioidei</taxon>
        <taxon>Cottales</taxon>
        <taxon>Liparidae</taxon>
        <taxon>Liparis</taxon>
    </lineage>
</organism>
<dbReference type="EMBL" id="SRLO01000059">
    <property type="protein sequence ID" value="TNN79949.1"/>
    <property type="molecule type" value="Genomic_DNA"/>
</dbReference>
<keyword evidence="2" id="KW-1185">Reference proteome</keyword>
<evidence type="ECO:0000313" key="2">
    <source>
        <dbReference type="Proteomes" id="UP000314294"/>
    </source>
</evidence>
<dbReference type="Proteomes" id="UP000314294">
    <property type="component" value="Unassembled WGS sequence"/>
</dbReference>
<protein>
    <submittedName>
        <fullName evidence="1">Uncharacterized protein</fullName>
    </submittedName>
</protein>
<accession>A0A4Z2IPK5</accession>
<proteinExistence type="predicted"/>
<comment type="caution">
    <text evidence="1">The sequence shown here is derived from an EMBL/GenBank/DDBJ whole genome shotgun (WGS) entry which is preliminary data.</text>
</comment>
<evidence type="ECO:0000313" key="1">
    <source>
        <dbReference type="EMBL" id="TNN79949.1"/>
    </source>
</evidence>
<gene>
    <name evidence="1" type="ORF">EYF80_009766</name>
</gene>
<dbReference type="OrthoDB" id="8123758at2759"/>
<reference evidence="1 2" key="1">
    <citation type="submission" date="2019-03" db="EMBL/GenBank/DDBJ databases">
        <title>First draft genome of Liparis tanakae, snailfish: a comprehensive survey of snailfish specific genes.</title>
        <authorList>
            <person name="Kim W."/>
            <person name="Song I."/>
            <person name="Jeong J.-H."/>
            <person name="Kim D."/>
            <person name="Kim S."/>
            <person name="Ryu S."/>
            <person name="Song J.Y."/>
            <person name="Lee S.K."/>
        </authorList>
    </citation>
    <scope>NUCLEOTIDE SEQUENCE [LARGE SCALE GENOMIC DNA]</scope>
    <source>
        <tissue evidence="1">Muscle</tissue>
    </source>
</reference>
<name>A0A4Z2IPK5_9TELE</name>